<reference evidence="1 2" key="1">
    <citation type="submission" date="2018-02" db="EMBL/GenBank/DDBJ databases">
        <title>novel marine gammaproteobacteria from coastal saline agro ecosystem.</title>
        <authorList>
            <person name="Krishnan R."/>
            <person name="Ramesh Kumar N."/>
        </authorList>
    </citation>
    <scope>NUCLEOTIDE SEQUENCE [LARGE SCALE GENOMIC DNA]</scope>
    <source>
        <strain evidence="1 2">228</strain>
    </source>
</reference>
<sequence length="305" mass="33737">MFEDLEKLASVSDEKSGAWKALQKQDASARAVISHIRQLGAVVNALAVHPGPNATEEEIESASNKLVGYLADTSKQLAEKITMPMSADFKTIAVFNAIRTPITEGWKRHGEGVMSKDWIGLLKQVLESVNRLSPGVEALFGEAEGQKPTFEEMPFHMIALNPKLSNLRFQISLFGYWHDKGELYDQLVARIMNDASDVVLGLEREGAVLAPDRHQAPVTNAVVGELADILGRCFKHYEKPVREHVSSMDADSKVRTRSEGYDLSQVFQLYEGQRNMFVSSLMATQQLQNRQSVESAHRAGLGATV</sequence>
<dbReference type="Proteomes" id="UP000238196">
    <property type="component" value="Unassembled WGS sequence"/>
</dbReference>
<proteinExistence type="predicted"/>
<evidence type="ECO:0000313" key="2">
    <source>
        <dbReference type="Proteomes" id="UP000238196"/>
    </source>
</evidence>
<accession>A0A2S5KJP4</accession>
<name>A0A2S5KJP4_9PROT</name>
<dbReference type="EMBL" id="PRLP01000111">
    <property type="protein sequence ID" value="PPC75057.1"/>
    <property type="molecule type" value="Genomic_DNA"/>
</dbReference>
<gene>
    <name evidence="1" type="ORF">C4K68_22470</name>
</gene>
<comment type="caution">
    <text evidence="1">The sequence shown here is derived from an EMBL/GenBank/DDBJ whole genome shotgun (WGS) entry which is preliminary data.</text>
</comment>
<dbReference type="AlphaFoldDB" id="A0A2S5KJP4"/>
<organism evidence="1 2">
    <name type="scientific">Proteobacteria bacterium 228</name>
    <dbReference type="NCBI Taxonomy" id="2083153"/>
    <lineage>
        <taxon>Bacteria</taxon>
        <taxon>Pseudomonadati</taxon>
        <taxon>Pseudomonadota</taxon>
    </lineage>
</organism>
<evidence type="ECO:0000313" key="1">
    <source>
        <dbReference type="EMBL" id="PPC75057.1"/>
    </source>
</evidence>
<protein>
    <submittedName>
        <fullName evidence="1">Uncharacterized protein</fullName>
    </submittedName>
</protein>